<keyword evidence="9" id="KW-1185">Reference proteome</keyword>
<feature type="region of interest" description="Disordered" evidence="6">
    <location>
        <begin position="325"/>
        <end position="348"/>
    </location>
</feature>
<evidence type="ECO:0000313" key="8">
    <source>
        <dbReference type="EMBL" id="ROL44067.1"/>
    </source>
</evidence>
<dbReference type="GO" id="GO:0016020">
    <property type="term" value="C:membrane"/>
    <property type="evidence" value="ECO:0007669"/>
    <property type="project" value="TreeGrafter"/>
</dbReference>
<evidence type="ECO:0000313" key="9">
    <source>
        <dbReference type="Proteomes" id="UP000281406"/>
    </source>
</evidence>
<feature type="compositionally biased region" description="Polar residues" evidence="6">
    <location>
        <begin position="276"/>
        <end position="288"/>
    </location>
</feature>
<dbReference type="EMBL" id="RJVU01047001">
    <property type="protein sequence ID" value="ROL44067.1"/>
    <property type="molecule type" value="Genomic_DNA"/>
</dbReference>
<proteinExistence type="predicted"/>
<evidence type="ECO:0000256" key="6">
    <source>
        <dbReference type="SAM" id="MobiDB-lite"/>
    </source>
</evidence>
<dbReference type="InterPro" id="IPR045217">
    <property type="entry name" value="PNPLA8-like"/>
</dbReference>
<reference evidence="8 9" key="1">
    <citation type="submission" date="2018-10" db="EMBL/GenBank/DDBJ databases">
        <title>Genome assembly for a Yunnan-Guizhou Plateau 3E fish, Anabarilius grahami (Regan), and its evolutionary and genetic applications.</title>
        <authorList>
            <person name="Jiang W."/>
        </authorList>
    </citation>
    <scope>NUCLEOTIDE SEQUENCE [LARGE SCALE GENOMIC DNA]</scope>
    <source>
        <strain evidence="8">AG-KIZ</strain>
        <tissue evidence="8">Muscle</tissue>
    </source>
</reference>
<accession>A0A3N0YCW4</accession>
<dbReference type="PROSITE" id="PS51635">
    <property type="entry name" value="PNPLA"/>
    <property type="match status" value="1"/>
</dbReference>
<feature type="active site" description="Proton acceptor" evidence="4">
    <location>
        <position position="627"/>
    </location>
</feature>
<organism evidence="8 9">
    <name type="scientific">Anabarilius grahami</name>
    <name type="common">Kanglang fish</name>
    <name type="synonym">Barilius grahami</name>
    <dbReference type="NCBI Taxonomy" id="495550"/>
    <lineage>
        <taxon>Eukaryota</taxon>
        <taxon>Metazoa</taxon>
        <taxon>Chordata</taxon>
        <taxon>Craniata</taxon>
        <taxon>Vertebrata</taxon>
        <taxon>Euteleostomi</taxon>
        <taxon>Actinopterygii</taxon>
        <taxon>Neopterygii</taxon>
        <taxon>Teleostei</taxon>
        <taxon>Ostariophysi</taxon>
        <taxon>Cypriniformes</taxon>
        <taxon>Xenocyprididae</taxon>
        <taxon>Xenocypridinae</taxon>
        <taxon>Xenocypridinae incertae sedis</taxon>
        <taxon>Anabarilius</taxon>
    </lineage>
</organism>
<comment type="caution">
    <text evidence="8">The sequence shown here is derived from an EMBL/GenBank/DDBJ whole genome shotgun (WGS) entry which is preliminary data.</text>
</comment>
<dbReference type="SUPFAM" id="SSF52151">
    <property type="entry name" value="FabD/lysophospholipase-like"/>
    <property type="match status" value="1"/>
</dbReference>
<keyword evidence="2 4" id="KW-0442">Lipid degradation</keyword>
<dbReference type="PANTHER" id="PTHR24185:SF1">
    <property type="entry name" value="CALCIUM-INDEPENDENT PHOSPHOLIPASE A2-GAMMA"/>
    <property type="match status" value="1"/>
</dbReference>
<gene>
    <name evidence="8" type="ORF">DPX16_4982</name>
</gene>
<evidence type="ECO:0000256" key="5">
    <source>
        <dbReference type="SAM" id="Coils"/>
    </source>
</evidence>
<feature type="short sequence motif" description="GXSXG" evidence="4">
    <location>
        <begin position="486"/>
        <end position="490"/>
    </location>
</feature>
<sequence length="899" mass="99454">MTAVWLLDGYALRLCHRPGRASVALSSSPLRNPFRTRERLSWRPGRGRRFWFCRVAPYANISAFSTSARQGAADLRYRTSRLRGALEKAWKAVSGTRAEILSRLKAKETPPLLSQAPPSTLPATPANIPEQKENGVTGAAPPTAPQAPPTTHQAPPTAPQAAPTTHQASPTTYQAPPTVYQAPPTAPQVLPSSPQAPPSSLVTTKIQKQKEHDVARTALPTTPQATPTNQTTPIFHPGSLSAHLGETYDYLSHHINSYFSSSTKPDQSAAPPASSRPETSSRPEASSFSLGNYLNYSTPSVQAFMGNYISPLVPRFRTEPRRVWTEADDGERTEAPESREPSAAEERARRLRLQREKIVARVSVDNRTRALVQALQRASDVRLCVRRVEELSLHLLEFPETRSVAVKEQVIPRLLRLRQAADESLRAAVRQALALVGFIDPVKNRGVRILSIDGGGTRGLLALQTLRRLQELSGTPVHQMFDYICGVSTGAILGFMLGVLHMPLKECEDLYRTLSSDVFKQNVIVGTVKMSWSHAFYDSQIWEKVLKEKMGSDLLIETARNPDCPKVAAVSTVVNRGPPVKAYVFRNYTLPVGVRSHYRGGCRHKLWEAIRASSAAPGYFQEFALGDDLHQHVQCQSVTASSRSPSVSGSERVYDRSRTRPSLTSKVISARGNICMSNYIVKMCMEKGLTKVGHLINPATNEWRSVEEIASQVELRSVRVMEQLISGLKAALPPPLIQFVNYSLESEPVQDGGMLVNNPTALAIHECQCLWPDVPLQCVVSLGTGRFESAGSNSVSFTSLKTKLTNVISSATDTEEVHTMLDALLPPNTYFRFNPFMSEEVALDERRGEKLSQLQAEALQYLERNQEKLRRAVGELNRDKRSVQSLTERLRLRALMYGL</sequence>
<comment type="caution">
    <text evidence="4">Lacks conserved residue(s) required for the propagation of feature annotation.</text>
</comment>
<keyword evidence="5" id="KW-0175">Coiled coil</keyword>
<feature type="compositionally biased region" description="Low complexity" evidence="6">
    <location>
        <begin position="217"/>
        <end position="233"/>
    </location>
</feature>
<name>A0A3N0YCW4_ANAGA</name>
<dbReference type="GO" id="GO:0047499">
    <property type="term" value="F:calcium-independent phospholipase A2 activity"/>
    <property type="evidence" value="ECO:0007669"/>
    <property type="project" value="TreeGrafter"/>
</dbReference>
<protein>
    <submittedName>
        <fullName evidence="8">Calcium-independent phospholipase A2-gamma</fullName>
    </submittedName>
</protein>
<feature type="coiled-coil region" evidence="5">
    <location>
        <begin position="851"/>
        <end position="879"/>
    </location>
</feature>
<feature type="domain" description="PNPLA" evidence="7">
    <location>
        <begin position="450"/>
        <end position="642"/>
    </location>
</feature>
<dbReference type="CDD" id="cd07211">
    <property type="entry name" value="Pat_PNPLA8"/>
    <property type="match status" value="1"/>
</dbReference>
<evidence type="ECO:0000259" key="7">
    <source>
        <dbReference type="PROSITE" id="PS51635"/>
    </source>
</evidence>
<dbReference type="Gene3D" id="3.40.1090.10">
    <property type="entry name" value="Cytosolic phospholipase A2 catalytic domain"/>
    <property type="match status" value="2"/>
</dbReference>
<evidence type="ECO:0000256" key="3">
    <source>
        <dbReference type="ARBA" id="ARBA00023098"/>
    </source>
</evidence>
<feature type="region of interest" description="Disordered" evidence="6">
    <location>
        <begin position="260"/>
        <end position="288"/>
    </location>
</feature>
<dbReference type="InterPro" id="IPR016035">
    <property type="entry name" value="Acyl_Trfase/lysoPLipase"/>
</dbReference>
<dbReference type="Proteomes" id="UP000281406">
    <property type="component" value="Unassembled WGS sequence"/>
</dbReference>
<dbReference type="GO" id="GO:0019369">
    <property type="term" value="P:arachidonate metabolic process"/>
    <property type="evidence" value="ECO:0007669"/>
    <property type="project" value="TreeGrafter"/>
</dbReference>
<dbReference type="Pfam" id="PF01734">
    <property type="entry name" value="Patatin"/>
    <property type="match status" value="1"/>
</dbReference>
<evidence type="ECO:0000256" key="4">
    <source>
        <dbReference type="PROSITE-ProRule" id="PRU01161"/>
    </source>
</evidence>
<evidence type="ECO:0000256" key="2">
    <source>
        <dbReference type="ARBA" id="ARBA00022963"/>
    </source>
</evidence>
<feature type="active site" description="Nucleophile" evidence="4">
    <location>
        <position position="488"/>
    </location>
</feature>
<feature type="short sequence motif" description="GXGXXG" evidence="4">
    <location>
        <begin position="454"/>
        <end position="459"/>
    </location>
</feature>
<dbReference type="AlphaFoldDB" id="A0A3N0YCW4"/>
<feature type="region of interest" description="Disordered" evidence="6">
    <location>
        <begin position="109"/>
        <end position="238"/>
    </location>
</feature>
<dbReference type="PANTHER" id="PTHR24185">
    <property type="entry name" value="CALCIUM-INDEPENDENT PHOSPHOLIPASE A2-GAMMA"/>
    <property type="match status" value="1"/>
</dbReference>
<keyword evidence="1 4" id="KW-0378">Hydrolase</keyword>
<feature type="compositionally biased region" description="Low complexity" evidence="6">
    <location>
        <begin position="187"/>
        <end position="202"/>
    </location>
</feature>
<dbReference type="GO" id="GO:0016042">
    <property type="term" value="P:lipid catabolic process"/>
    <property type="evidence" value="ECO:0007669"/>
    <property type="project" value="UniProtKB-UniRule"/>
</dbReference>
<dbReference type="OrthoDB" id="630895at2759"/>
<evidence type="ECO:0000256" key="1">
    <source>
        <dbReference type="ARBA" id="ARBA00022801"/>
    </source>
</evidence>
<feature type="compositionally biased region" description="Low complexity" evidence="6">
    <location>
        <begin position="149"/>
        <end position="172"/>
    </location>
</feature>
<keyword evidence="3 4" id="KW-0443">Lipid metabolism</keyword>
<dbReference type="InterPro" id="IPR002641">
    <property type="entry name" value="PNPLA_dom"/>
</dbReference>